<reference evidence="2 3" key="1">
    <citation type="submission" date="2019-02" db="EMBL/GenBank/DDBJ databases">
        <title>Genome sequencing of the rare red list fungi Bondarzewia mesenterica.</title>
        <authorList>
            <person name="Buettner E."/>
            <person name="Kellner H."/>
        </authorList>
    </citation>
    <scope>NUCLEOTIDE SEQUENCE [LARGE SCALE GENOMIC DNA]</scope>
    <source>
        <strain evidence="2 3">DSM 108281</strain>
    </source>
</reference>
<organism evidence="2 3">
    <name type="scientific">Bondarzewia mesenterica</name>
    <dbReference type="NCBI Taxonomy" id="1095465"/>
    <lineage>
        <taxon>Eukaryota</taxon>
        <taxon>Fungi</taxon>
        <taxon>Dikarya</taxon>
        <taxon>Basidiomycota</taxon>
        <taxon>Agaricomycotina</taxon>
        <taxon>Agaricomycetes</taxon>
        <taxon>Russulales</taxon>
        <taxon>Bondarzewiaceae</taxon>
        <taxon>Bondarzewia</taxon>
    </lineage>
</organism>
<evidence type="ECO:0000313" key="2">
    <source>
        <dbReference type="EMBL" id="THH21569.1"/>
    </source>
</evidence>
<keyword evidence="1" id="KW-1133">Transmembrane helix</keyword>
<dbReference type="OrthoDB" id="258392at2759"/>
<evidence type="ECO:0000313" key="3">
    <source>
        <dbReference type="Proteomes" id="UP000310158"/>
    </source>
</evidence>
<dbReference type="Gene3D" id="3.40.50.1240">
    <property type="entry name" value="Phosphoglycerate mutase-like"/>
    <property type="match status" value="1"/>
</dbReference>
<dbReference type="EMBL" id="SGPL01000001">
    <property type="protein sequence ID" value="THH21569.1"/>
    <property type="molecule type" value="Genomic_DNA"/>
</dbReference>
<comment type="caution">
    <text evidence="2">The sequence shown here is derived from an EMBL/GenBank/DDBJ whole genome shotgun (WGS) entry which is preliminary data.</text>
</comment>
<dbReference type="AlphaFoldDB" id="A0A4S4M8K4"/>
<dbReference type="GO" id="GO:0016791">
    <property type="term" value="F:phosphatase activity"/>
    <property type="evidence" value="ECO:0007669"/>
    <property type="project" value="TreeGrafter"/>
</dbReference>
<dbReference type="PANTHER" id="PTHR11567">
    <property type="entry name" value="ACID PHOSPHATASE-RELATED"/>
    <property type="match status" value="1"/>
</dbReference>
<dbReference type="InterPro" id="IPR050645">
    <property type="entry name" value="Histidine_acid_phosphatase"/>
</dbReference>
<proteinExistence type="predicted"/>
<dbReference type="Proteomes" id="UP000310158">
    <property type="component" value="Unassembled WGS sequence"/>
</dbReference>
<gene>
    <name evidence="2" type="ORF">EW146_g42</name>
</gene>
<accession>A0A4S4M8K4</accession>
<keyword evidence="1" id="KW-0812">Transmembrane</keyword>
<keyword evidence="1" id="KW-0472">Membrane</keyword>
<dbReference type="SUPFAM" id="SSF53254">
    <property type="entry name" value="Phosphoglycerate mutase-like"/>
    <property type="match status" value="1"/>
</dbReference>
<feature type="transmembrane region" description="Helical" evidence="1">
    <location>
        <begin position="405"/>
        <end position="430"/>
    </location>
</feature>
<sequence>MSSDANSTVLGIVALVRHGDREGFYQDQSTYAASATTITPLGSQQHIQLGSLLRGLYLNQSSASHIQGMSSSALFDPTQVTIRADAGDEGGVIYDSAVSLTQGMWPATTAYNTTLANGTTIVGPLSGYQYVPIQSVESANDVSLEGFTSCGTFTTSVDEFYNSSVFTQKAQESQAFLSQLPPYLDGRPPVLLYSGILACRISLQIFDYMNVQSIHNATFADRLPATFLAQARGLADWHQYNSFSSPELDGIGNIAARTVLPSMFTGFQEVANSSQSVKIMIQAISYKPFLSLFNMTGVAEANPSLAGIAAVVFEVRQSSSGGEPVLRFNFKNGTADDFHTYNILGANGDIPLATFMSAMAPTAVNTTAQWCVTCGNTQDRGCGALSLAAAQAKTHQKISPVGAGFLGAGLTIAVMLMAFGTLAFLGVLTFGKRSKRTAIHEKKQQGSVA</sequence>
<dbReference type="InterPro" id="IPR029033">
    <property type="entry name" value="His_PPase_superfam"/>
</dbReference>
<name>A0A4S4M8K4_9AGAM</name>
<keyword evidence="3" id="KW-1185">Reference proteome</keyword>
<dbReference type="PANTHER" id="PTHR11567:SF142">
    <property type="entry name" value="PHOSPHOGLYCERATE MUTASE-LIKE PROTEIN"/>
    <property type="match status" value="1"/>
</dbReference>
<protein>
    <recommendedName>
        <fullName evidence="4">Phosphoglycerate mutase-like protein</fullName>
    </recommendedName>
</protein>
<evidence type="ECO:0000256" key="1">
    <source>
        <dbReference type="SAM" id="Phobius"/>
    </source>
</evidence>
<evidence type="ECO:0008006" key="4">
    <source>
        <dbReference type="Google" id="ProtNLM"/>
    </source>
</evidence>